<dbReference type="GO" id="GO:0005886">
    <property type="term" value="C:plasma membrane"/>
    <property type="evidence" value="ECO:0007669"/>
    <property type="project" value="TreeGrafter"/>
</dbReference>
<dbReference type="Gene3D" id="3.30.70.270">
    <property type="match status" value="1"/>
</dbReference>
<dbReference type="InterPro" id="IPR029787">
    <property type="entry name" value="Nucleotide_cyclase"/>
</dbReference>
<evidence type="ECO:0000256" key="2">
    <source>
        <dbReference type="ARBA" id="ARBA00012528"/>
    </source>
</evidence>
<dbReference type="InterPro" id="IPR000160">
    <property type="entry name" value="GGDEF_dom"/>
</dbReference>
<dbReference type="PANTHER" id="PTHR45138">
    <property type="entry name" value="REGULATORY COMPONENTS OF SENSORY TRANSDUCTION SYSTEM"/>
    <property type="match status" value="1"/>
</dbReference>
<dbReference type="RefSeq" id="WP_101519583.1">
    <property type="nucleotide sequence ID" value="NZ_PKLZ01000001.1"/>
</dbReference>
<dbReference type="InterPro" id="IPR043128">
    <property type="entry name" value="Rev_trsase/Diguanyl_cyclase"/>
</dbReference>
<dbReference type="AlphaFoldDB" id="A0A2N5Y6D6"/>
<comment type="cofactor">
    <cofactor evidence="1">
        <name>Mg(2+)</name>
        <dbReference type="ChEBI" id="CHEBI:18420"/>
    </cofactor>
</comment>
<dbReference type="Proteomes" id="UP000234845">
    <property type="component" value="Unassembled WGS sequence"/>
</dbReference>
<evidence type="ECO:0000256" key="1">
    <source>
        <dbReference type="ARBA" id="ARBA00001946"/>
    </source>
</evidence>
<comment type="catalytic activity">
    <reaction evidence="3">
        <text>2 GTP = 3',3'-c-di-GMP + 2 diphosphate</text>
        <dbReference type="Rhea" id="RHEA:24898"/>
        <dbReference type="ChEBI" id="CHEBI:33019"/>
        <dbReference type="ChEBI" id="CHEBI:37565"/>
        <dbReference type="ChEBI" id="CHEBI:58805"/>
        <dbReference type="EC" id="2.7.7.65"/>
    </reaction>
</comment>
<dbReference type="CDD" id="cd01949">
    <property type="entry name" value="GGDEF"/>
    <property type="match status" value="1"/>
</dbReference>
<proteinExistence type="predicted"/>
<dbReference type="EMBL" id="PKLZ01000001">
    <property type="protein sequence ID" value="PLW83946.1"/>
    <property type="molecule type" value="Genomic_DNA"/>
</dbReference>
<dbReference type="GO" id="GO:0052621">
    <property type="term" value="F:diguanylate cyclase activity"/>
    <property type="evidence" value="ECO:0007669"/>
    <property type="project" value="UniProtKB-EC"/>
</dbReference>
<dbReference type="PROSITE" id="PS50887">
    <property type="entry name" value="GGDEF"/>
    <property type="match status" value="1"/>
</dbReference>
<gene>
    <name evidence="5" type="ORF">CWI75_00895</name>
</gene>
<sequence length="356" mass="40087">MRIPTALAANEEPKVGSILANLVKLSSTGDIKLLDRIFLESICELLEPRSALLCVLSGRGRMMQARMRRNTVTGIYETEDQPIILPEQQQALLATVIASADQMEVVNETGDILAAYPLQSNQDSPIYLLLEIHSAIDGDQLVAFNAIKRIYHNFRDFMDESQRDPLTGLLNRRYFDSCIHRALEISDDEKPTVETGSHRRMTDRTPPRYWLAILDIDHFKRFNDTYGHLYGDEILLLFSRIMEDTFRDSDLLFRFGGEEFVVITENTDAGEAKLALERFRTNVQKYPFPQGERVTVSCGAIEAVGSLSATSLLGRADEALYYAKNHGRNQTAFYEELVTAGKVAVARPTIGAVELF</sequence>
<evidence type="ECO:0000313" key="5">
    <source>
        <dbReference type="EMBL" id="PLW83946.1"/>
    </source>
</evidence>
<dbReference type="OrthoDB" id="9812260at2"/>
<dbReference type="InterPro" id="IPR050469">
    <property type="entry name" value="Diguanylate_Cyclase"/>
</dbReference>
<evidence type="ECO:0000259" key="4">
    <source>
        <dbReference type="PROSITE" id="PS50887"/>
    </source>
</evidence>
<dbReference type="NCBIfam" id="TIGR00254">
    <property type="entry name" value="GGDEF"/>
    <property type="match status" value="1"/>
</dbReference>
<keyword evidence="6" id="KW-1185">Reference proteome</keyword>
<reference evidence="6" key="1">
    <citation type="submission" date="2017-11" db="EMBL/GenBank/DDBJ databases">
        <title>The draft genome sequence of Chromatocurvus sp. F02.</title>
        <authorList>
            <person name="Du Z.-J."/>
            <person name="Chang Y.-Q."/>
        </authorList>
    </citation>
    <scope>NUCLEOTIDE SEQUENCE [LARGE SCALE GENOMIC DNA]</scope>
    <source>
        <strain evidence="6">F02</strain>
    </source>
</reference>
<evidence type="ECO:0000256" key="3">
    <source>
        <dbReference type="ARBA" id="ARBA00034247"/>
    </source>
</evidence>
<dbReference type="PANTHER" id="PTHR45138:SF9">
    <property type="entry name" value="DIGUANYLATE CYCLASE DGCM-RELATED"/>
    <property type="match status" value="1"/>
</dbReference>
<dbReference type="Pfam" id="PF00990">
    <property type="entry name" value="GGDEF"/>
    <property type="match status" value="1"/>
</dbReference>
<dbReference type="SUPFAM" id="SSF55073">
    <property type="entry name" value="Nucleotide cyclase"/>
    <property type="match status" value="1"/>
</dbReference>
<evidence type="ECO:0000313" key="6">
    <source>
        <dbReference type="Proteomes" id="UP000234845"/>
    </source>
</evidence>
<dbReference type="GO" id="GO:1902201">
    <property type="term" value="P:negative regulation of bacterial-type flagellum-dependent cell motility"/>
    <property type="evidence" value="ECO:0007669"/>
    <property type="project" value="TreeGrafter"/>
</dbReference>
<organism evidence="5 6">
    <name type="scientific">Kineobactrum sediminis</name>
    <dbReference type="NCBI Taxonomy" id="1905677"/>
    <lineage>
        <taxon>Bacteria</taxon>
        <taxon>Pseudomonadati</taxon>
        <taxon>Pseudomonadota</taxon>
        <taxon>Gammaproteobacteria</taxon>
        <taxon>Cellvibrionales</taxon>
        <taxon>Halieaceae</taxon>
        <taxon>Kineobactrum</taxon>
    </lineage>
</organism>
<accession>A0A2N5Y6D6</accession>
<comment type="caution">
    <text evidence="5">The sequence shown here is derived from an EMBL/GenBank/DDBJ whole genome shotgun (WGS) entry which is preliminary data.</text>
</comment>
<dbReference type="FunFam" id="3.30.70.270:FF:000001">
    <property type="entry name" value="Diguanylate cyclase domain protein"/>
    <property type="match status" value="1"/>
</dbReference>
<protein>
    <recommendedName>
        <fullName evidence="2">diguanylate cyclase</fullName>
        <ecNumber evidence="2">2.7.7.65</ecNumber>
    </recommendedName>
</protein>
<name>A0A2N5Y6D6_9GAMM</name>
<dbReference type="EC" id="2.7.7.65" evidence="2"/>
<feature type="domain" description="GGDEF" evidence="4">
    <location>
        <begin position="207"/>
        <end position="336"/>
    </location>
</feature>
<dbReference type="SMART" id="SM00267">
    <property type="entry name" value="GGDEF"/>
    <property type="match status" value="1"/>
</dbReference>
<dbReference type="GO" id="GO:0043709">
    <property type="term" value="P:cell adhesion involved in single-species biofilm formation"/>
    <property type="evidence" value="ECO:0007669"/>
    <property type="project" value="TreeGrafter"/>
</dbReference>